<dbReference type="InterPro" id="IPR018376">
    <property type="entry name" value="Enoyl-CoA_hyd/isom_CS"/>
</dbReference>
<evidence type="ECO:0000313" key="5">
    <source>
        <dbReference type="Proteomes" id="UP000053797"/>
    </source>
</evidence>
<evidence type="ECO:0000256" key="2">
    <source>
        <dbReference type="ARBA" id="ARBA00023239"/>
    </source>
</evidence>
<dbReference type="PANTHER" id="PTHR11941:SF54">
    <property type="entry name" value="ENOYL-COA HYDRATASE, MITOCHONDRIAL"/>
    <property type="match status" value="1"/>
</dbReference>
<dbReference type="Gene3D" id="1.10.12.10">
    <property type="entry name" value="Lyase 2-enoyl-coa Hydratase, Chain A, domain 2"/>
    <property type="match status" value="1"/>
</dbReference>
<comment type="caution">
    <text evidence="4">The sequence shown here is derived from an EMBL/GenBank/DDBJ whole genome shotgun (WGS) entry which is preliminary data.</text>
</comment>
<dbReference type="PANTHER" id="PTHR11941">
    <property type="entry name" value="ENOYL-COA HYDRATASE-RELATED"/>
    <property type="match status" value="1"/>
</dbReference>
<evidence type="ECO:0000256" key="3">
    <source>
        <dbReference type="RuleBase" id="RU003707"/>
    </source>
</evidence>
<dbReference type="Gene3D" id="3.90.226.10">
    <property type="entry name" value="2-enoyl-CoA Hydratase, Chain A, domain 1"/>
    <property type="match status" value="1"/>
</dbReference>
<gene>
    <name evidence="4" type="ORF">AS033_11300</name>
</gene>
<keyword evidence="2 4" id="KW-0456">Lyase</keyword>
<dbReference type="PROSITE" id="PS00166">
    <property type="entry name" value="ENOYL_COA_HYDRATASE"/>
    <property type="match status" value="1"/>
</dbReference>
<protein>
    <submittedName>
        <fullName evidence="4">Enoyl-CoA hydratase</fullName>
        <ecNumber evidence="4">4.2.1.17</ecNumber>
    </submittedName>
</protein>
<evidence type="ECO:0000313" key="4">
    <source>
        <dbReference type="EMBL" id="KSU48905.1"/>
    </source>
</evidence>
<dbReference type="AlphaFoldDB" id="A0A0V8GF46"/>
<name>A0A0V8GF46_9BACL</name>
<dbReference type="FunFam" id="3.90.226.10:FF:000009">
    <property type="entry name" value="Carnitinyl-CoA dehydratase"/>
    <property type="match status" value="1"/>
</dbReference>
<organism evidence="4 5">
    <name type="scientific">Exiguobacterium indicum</name>
    <dbReference type="NCBI Taxonomy" id="296995"/>
    <lineage>
        <taxon>Bacteria</taxon>
        <taxon>Bacillati</taxon>
        <taxon>Bacillota</taxon>
        <taxon>Bacilli</taxon>
        <taxon>Bacillales</taxon>
        <taxon>Bacillales Family XII. Incertae Sedis</taxon>
        <taxon>Exiguobacterium</taxon>
    </lineage>
</organism>
<dbReference type="SUPFAM" id="SSF52096">
    <property type="entry name" value="ClpP/crotonase"/>
    <property type="match status" value="1"/>
</dbReference>
<reference evidence="4 5" key="1">
    <citation type="journal article" date="2015" name="Int. J. Syst. Evol. Microbiol.">
        <title>Exiguobacterium enclense sp. nov., isolated from sediment.</title>
        <authorList>
            <person name="Dastager S.G."/>
            <person name="Mawlankar R."/>
            <person name="Sonalkar V.V."/>
            <person name="Thorat M.N."/>
            <person name="Mual P."/>
            <person name="Verma A."/>
            <person name="Krishnamurthi S."/>
            <person name="Tang S.K."/>
            <person name="Li W.J."/>
        </authorList>
    </citation>
    <scope>NUCLEOTIDE SEQUENCE [LARGE SCALE GENOMIC DNA]</scope>
    <source>
        <strain evidence="4 5">NIO-1109</strain>
    </source>
</reference>
<evidence type="ECO:0000256" key="1">
    <source>
        <dbReference type="ARBA" id="ARBA00005254"/>
    </source>
</evidence>
<dbReference type="Proteomes" id="UP000053797">
    <property type="component" value="Unassembled WGS sequence"/>
</dbReference>
<dbReference type="RefSeq" id="WP_023466997.1">
    <property type="nucleotide sequence ID" value="NZ_FMYN01000003.1"/>
</dbReference>
<dbReference type="Pfam" id="PF00378">
    <property type="entry name" value="ECH_1"/>
    <property type="match status" value="1"/>
</dbReference>
<sequence length="259" mass="29008">MPTQQYVKTEMVDRIGRIRLDRTARYNALNRTMVREIVEAMETFDRDERVTVIVLTGNGKSFSAGADIEEMLEATPISMELLDPFADWDRISRIKKPIIAGVHGFVLGGGFELALACDLIYADPETQFGFPEVGLGVMPGAGGTQRLTKCIGRTRALEWLFTGDRMKAEEAERLGIINRVTADVEATVLAMAERLSNQPSMALRLIKDAANKAVDLSLQDGMEHERRNFYLLFATADQTEGMQAFLEKRSPIFNQQEQE</sequence>
<dbReference type="FunFam" id="1.10.12.10:FF:000001">
    <property type="entry name" value="Probable enoyl-CoA hydratase, mitochondrial"/>
    <property type="match status" value="1"/>
</dbReference>
<dbReference type="OrthoDB" id="9775794at2"/>
<dbReference type="GO" id="GO:0006635">
    <property type="term" value="P:fatty acid beta-oxidation"/>
    <property type="evidence" value="ECO:0007669"/>
    <property type="project" value="TreeGrafter"/>
</dbReference>
<proteinExistence type="inferred from homology"/>
<dbReference type="EMBL" id="LNQL01000003">
    <property type="protein sequence ID" value="KSU48905.1"/>
    <property type="molecule type" value="Genomic_DNA"/>
</dbReference>
<dbReference type="InterPro" id="IPR014748">
    <property type="entry name" value="Enoyl-CoA_hydra_C"/>
</dbReference>
<dbReference type="InterPro" id="IPR029045">
    <property type="entry name" value="ClpP/crotonase-like_dom_sf"/>
</dbReference>
<dbReference type="InterPro" id="IPR001753">
    <property type="entry name" value="Enoyl-CoA_hydra/iso"/>
</dbReference>
<accession>A0A0V8GF46</accession>
<comment type="similarity">
    <text evidence="1 3">Belongs to the enoyl-CoA hydratase/isomerase family.</text>
</comment>
<dbReference type="EC" id="4.2.1.17" evidence="4"/>
<dbReference type="CDD" id="cd06558">
    <property type="entry name" value="crotonase-like"/>
    <property type="match status" value="1"/>
</dbReference>
<dbReference type="GO" id="GO:0004300">
    <property type="term" value="F:enoyl-CoA hydratase activity"/>
    <property type="evidence" value="ECO:0007669"/>
    <property type="project" value="UniProtKB-EC"/>
</dbReference>